<keyword evidence="7 12" id="KW-0560">Oxidoreductase</keyword>
<dbReference type="AlphaFoldDB" id="G7K579"/>
<dbReference type="InterPro" id="IPR050651">
    <property type="entry name" value="Plant_Cytochrome_P450_Monoox"/>
</dbReference>
<dbReference type="KEGG" id="mtr:11408558"/>
<accession>G7K579</accession>
<dbReference type="Proteomes" id="UP000265566">
    <property type="component" value="Chromosome 5"/>
</dbReference>
<keyword evidence="10 13" id="KW-0472">Membrane</keyword>
<dbReference type="Gramene" id="rna28948">
    <property type="protein sequence ID" value="RHN53973.1"/>
    <property type="gene ID" value="gene28948"/>
</dbReference>
<evidence type="ECO:0000313" key="16">
    <source>
        <dbReference type="EnsemblPlants" id="AES94616"/>
    </source>
</evidence>
<keyword evidence="9 12" id="KW-0503">Monooxygenase</keyword>
<evidence type="ECO:0000256" key="10">
    <source>
        <dbReference type="ARBA" id="ARBA00023136"/>
    </source>
</evidence>
<keyword evidence="8 11" id="KW-0408">Iron</keyword>
<keyword evidence="3 11" id="KW-0349">Heme</keyword>
<keyword evidence="17" id="KW-1185">Reference proteome</keyword>
<dbReference type="EnsemblPlants" id="AES94616">
    <property type="protein sequence ID" value="AES94616"/>
    <property type="gene ID" value="MTR_5g016410"/>
</dbReference>
<dbReference type="EMBL" id="PSQE01000005">
    <property type="protein sequence ID" value="RHN53973.1"/>
    <property type="molecule type" value="Genomic_DNA"/>
</dbReference>
<dbReference type="PANTHER" id="PTHR47947">
    <property type="entry name" value="CYTOCHROME P450 82C3-RELATED"/>
    <property type="match status" value="1"/>
</dbReference>
<evidence type="ECO:0000256" key="13">
    <source>
        <dbReference type="SAM" id="Phobius"/>
    </source>
</evidence>
<evidence type="ECO:0000313" key="14">
    <source>
        <dbReference type="EMBL" id="AES94616.1"/>
    </source>
</evidence>
<evidence type="ECO:0000256" key="6">
    <source>
        <dbReference type="ARBA" id="ARBA00022989"/>
    </source>
</evidence>
<reference evidence="18" key="4">
    <citation type="journal article" date="2018" name="Nat. Plants">
        <title>Whole-genome landscape of Medicago truncatula symbiotic genes.</title>
        <authorList>
            <person name="Pecrix Y."/>
            <person name="Staton S.E."/>
            <person name="Sallet E."/>
            <person name="Lelandais-Briere C."/>
            <person name="Moreau S."/>
            <person name="Carrere S."/>
            <person name="Blein T."/>
            <person name="Jardinaud M.F."/>
            <person name="Latrasse D."/>
            <person name="Zouine M."/>
            <person name="Zahm M."/>
            <person name="Kreplak J."/>
            <person name="Mayjonade B."/>
            <person name="Satge C."/>
            <person name="Perez M."/>
            <person name="Cauet S."/>
            <person name="Marande W."/>
            <person name="Chantry-Darmon C."/>
            <person name="Lopez-Roques C."/>
            <person name="Bouchez O."/>
            <person name="Berard A."/>
            <person name="Debelle F."/>
            <person name="Munos S."/>
            <person name="Bendahmane A."/>
            <person name="Berges H."/>
            <person name="Niebel A."/>
            <person name="Buitink J."/>
            <person name="Frugier F."/>
            <person name="Benhamed M."/>
            <person name="Crespi M."/>
            <person name="Gouzy J."/>
            <person name="Gamas P."/>
        </authorList>
    </citation>
    <scope>NUCLEOTIDE SEQUENCE [LARGE SCALE GENOMIC DNA]</scope>
    <source>
        <strain evidence="18">cv. Jemalong A17</strain>
    </source>
</reference>
<name>G7K579_MEDTR</name>
<protein>
    <submittedName>
        <fullName evidence="15">Cytochrome P450 81E8</fullName>
        <ecNumber evidence="15">1.14.13.-</ecNumber>
    </submittedName>
    <submittedName>
        <fullName evidence="14">Cytochrome P450 family 81 protein</fullName>
    </submittedName>
</protein>
<dbReference type="Gene3D" id="1.10.630.10">
    <property type="entry name" value="Cytochrome P450"/>
    <property type="match status" value="1"/>
</dbReference>
<dbReference type="InterPro" id="IPR002401">
    <property type="entry name" value="Cyt_P450_E_grp-I"/>
</dbReference>
<dbReference type="SMR" id="G7K579"/>
<evidence type="ECO:0000256" key="2">
    <source>
        <dbReference type="ARBA" id="ARBA00010617"/>
    </source>
</evidence>
<reference evidence="15" key="5">
    <citation type="journal article" date="2018" name="Nat. Plants">
        <title>Whole-genome landscape of Medicago truncatula symbiotic genes.</title>
        <authorList>
            <person name="Pecrix Y."/>
            <person name="Gamas P."/>
            <person name="Carrere S."/>
        </authorList>
    </citation>
    <scope>NUCLEOTIDE SEQUENCE</scope>
    <source>
        <tissue evidence="15">Leaves</tissue>
    </source>
</reference>
<evidence type="ECO:0000256" key="11">
    <source>
        <dbReference type="PIRSR" id="PIRSR602401-1"/>
    </source>
</evidence>
<dbReference type="GO" id="GO:0005506">
    <property type="term" value="F:iron ion binding"/>
    <property type="evidence" value="ECO:0007669"/>
    <property type="project" value="InterPro"/>
</dbReference>
<comment type="cofactor">
    <cofactor evidence="11">
        <name>heme</name>
        <dbReference type="ChEBI" id="CHEBI:30413"/>
    </cofactor>
</comment>
<dbReference type="STRING" id="3880.G7K579"/>
<feature type="transmembrane region" description="Helical" evidence="13">
    <location>
        <begin position="6"/>
        <end position="23"/>
    </location>
</feature>
<dbReference type="InterPro" id="IPR017972">
    <property type="entry name" value="Cyt_P450_CS"/>
</dbReference>
<reference evidence="14 17" key="1">
    <citation type="journal article" date="2011" name="Nature">
        <title>The Medicago genome provides insight into the evolution of rhizobial symbioses.</title>
        <authorList>
            <person name="Young N.D."/>
            <person name="Debelle F."/>
            <person name="Oldroyd G.E."/>
            <person name="Geurts R."/>
            <person name="Cannon S.B."/>
            <person name="Udvardi M.K."/>
            <person name="Benedito V.A."/>
            <person name="Mayer K.F."/>
            <person name="Gouzy J."/>
            <person name="Schoof H."/>
            <person name="Van de Peer Y."/>
            <person name="Proost S."/>
            <person name="Cook D.R."/>
            <person name="Meyers B.C."/>
            <person name="Spannagl M."/>
            <person name="Cheung F."/>
            <person name="De Mita S."/>
            <person name="Krishnakumar V."/>
            <person name="Gundlach H."/>
            <person name="Zhou S."/>
            <person name="Mudge J."/>
            <person name="Bharti A.K."/>
            <person name="Murray J.D."/>
            <person name="Naoumkina M.A."/>
            <person name="Rosen B."/>
            <person name="Silverstein K.A."/>
            <person name="Tang H."/>
            <person name="Rombauts S."/>
            <person name="Zhao P.X."/>
            <person name="Zhou P."/>
            <person name="Barbe V."/>
            <person name="Bardou P."/>
            <person name="Bechner M."/>
            <person name="Bellec A."/>
            <person name="Berger A."/>
            <person name="Berges H."/>
            <person name="Bidwell S."/>
            <person name="Bisseling T."/>
            <person name="Choisne N."/>
            <person name="Couloux A."/>
            <person name="Denny R."/>
            <person name="Deshpande S."/>
            <person name="Dai X."/>
            <person name="Doyle J.J."/>
            <person name="Dudez A.M."/>
            <person name="Farmer A.D."/>
            <person name="Fouteau S."/>
            <person name="Franken C."/>
            <person name="Gibelin C."/>
            <person name="Gish J."/>
            <person name="Goldstein S."/>
            <person name="Gonzalez A.J."/>
            <person name="Green P.J."/>
            <person name="Hallab A."/>
            <person name="Hartog M."/>
            <person name="Hua A."/>
            <person name="Humphray S.J."/>
            <person name="Jeong D.H."/>
            <person name="Jing Y."/>
            <person name="Jocker A."/>
            <person name="Kenton S.M."/>
            <person name="Kim D.J."/>
            <person name="Klee K."/>
            <person name="Lai H."/>
            <person name="Lang C."/>
            <person name="Lin S."/>
            <person name="Macmil S.L."/>
            <person name="Magdelenat G."/>
            <person name="Matthews L."/>
            <person name="McCorrison J."/>
            <person name="Monaghan E.L."/>
            <person name="Mun J.H."/>
            <person name="Najar F.Z."/>
            <person name="Nicholson C."/>
            <person name="Noirot C."/>
            <person name="O'Bleness M."/>
            <person name="Paule C.R."/>
            <person name="Poulain J."/>
            <person name="Prion F."/>
            <person name="Qin B."/>
            <person name="Qu C."/>
            <person name="Retzel E.F."/>
            <person name="Riddle C."/>
            <person name="Sallet E."/>
            <person name="Samain S."/>
            <person name="Samson N."/>
            <person name="Sanders I."/>
            <person name="Saurat O."/>
            <person name="Scarpelli C."/>
            <person name="Schiex T."/>
            <person name="Segurens B."/>
            <person name="Severin A.J."/>
            <person name="Sherrier D.J."/>
            <person name="Shi R."/>
            <person name="Sims S."/>
            <person name="Singer S.R."/>
            <person name="Sinharoy S."/>
            <person name="Sterck L."/>
            <person name="Viollet A."/>
            <person name="Wang B.B."/>
            <person name="Wang K."/>
            <person name="Wang M."/>
            <person name="Wang X."/>
            <person name="Warfsmann J."/>
            <person name="Weissenbach J."/>
            <person name="White D.D."/>
            <person name="White J.D."/>
            <person name="Wiley G.B."/>
            <person name="Wincker P."/>
            <person name="Xing Y."/>
            <person name="Yang L."/>
            <person name="Yao Z."/>
            <person name="Ying F."/>
            <person name="Zhai J."/>
            <person name="Zhou L."/>
            <person name="Zuber A."/>
            <person name="Denarie J."/>
            <person name="Dixon R.A."/>
            <person name="May G.D."/>
            <person name="Schwartz D.C."/>
            <person name="Rogers J."/>
            <person name="Quetier F."/>
            <person name="Town C.D."/>
            <person name="Roe B.A."/>
        </authorList>
    </citation>
    <scope>NUCLEOTIDE SEQUENCE [LARGE SCALE GENOMIC DNA]</scope>
    <source>
        <strain evidence="14">A17</strain>
        <strain evidence="16 17">cv. Jemalong A17</strain>
    </source>
</reference>
<dbReference type="SUPFAM" id="SSF48264">
    <property type="entry name" value="Cytochrome P450"/>
    <property type="match status" value="1"/>
</dbReference>
<evidence type="ECO:0000256" key="9">
    <source>
        <dbReference type="ARBA" id="ARBA00023033"/>
    </source>
</evidence>
<evidence type="ECO:0000256" key="8">
    <source>
        <dbReference type="ARBA" id="ARBA00023004"/>
    </source>
</evidence>
<dbReference type="Proteomes" id="UP000002051">
    <property type="component" value="Chromosome 5"/>
</dbReference>
<gene>
    <name evidence="16" type="primary">11408558</name>
    <name evidence="14" type="ordered locus">MTR_5g016410</name>
    <name evidence="15" type="ORF">MtrunA17_Chr5g0401681</name>
</gene>
<evidence type="ECO:0000313" key="17">
    <source>
        <dbReference type="Proteomes" id="UP000002051"/>
    </source>
</evidence>
<dbReference type="CDD" id="cd20653">
    <property type="entry name" value="CYP81"/>
    <property type="match status" value="1"/>
</dbReference>
<evidence type="ECO:0000256" key="4">
    <source>
        <dbReference type="ARBA" id="ARBA00022692"/>
    </source>
</evidence>
<dbReference type="InterPro" id="IPR001128">
    <property type="entry name" value="Cyt_P450"/>
</dbReference>
<dbReference type="Pfam" id="PF00067">
    <property type="entry name" value="p450"/>
    <property type="match status" value="1"/>
</dbReference>
<dbReference type="FunFam" id="1.10.630.10:FF:000023">
    <property type="entry name" value="Cytochrome P450 family protein"/>
    <property type="match status" value="1"/>
</dbReference>
<dbReference type="PROSITE" id="PS00086">
    <property type="entry name" value="CYTOCHROME_P450"/>
    <property type="match status" value="1"/>
</dbReference>
<comment type="subcellular location">
    <subcellularLocation>
        <location evidence="1">Membrane</location>
        <topology evidence="1">Single-pass membrane protein</topology>
    </subcellularLocation>
</comment>
<feature type="transmembrane region" description="Helical" evidence="13">
    <location>
        <begin position="66"/>
        <end position="85"/>
    </location>
</feature>
<dbReference type="InterPro" id="IPR036396">
    <property type="entry name" value="Cyt_P450_sf"/>
</dbReference>
<dbReference type="OMA" id="EDKEHMP"/>
<dbReference type="GO" id="GO:0004497">
    <property type="term" value="F:monooxygenase activity"/>
    <property type="evidence" value="ECO:0000318"/>
    <property type="project" value="GO_Central"/>
</dbReference>
<dbReference type="PRINTS" id="PR00385">
    <property type="entry name" value="P450"/>
</dbReference>
<feature type="binding site" description="axial binding residue" evidence="11">
    <location>
        <position position="436"/>
    </location>
    <ligand>
        <name>heme</name>
        <dbReference type="ChEBI" id="CHEBI:30413"/>
    </ligand>
    <ligandPart>
        <name>Fe</name>
        <dbReference type="ChEBI" id="CHEBI:18248"/>
    </ligandPart>
</feature>
<dbReference type="PANTHER" id="PTHR47947:SF24">
    <property type="entry name" value="ISOFLAVONE 2'-HYDROXYLASE-LIKE"/>
    <property type="match status" value="1"/>
</dbReference>
<dbReference type="GO" id="GO:0016705">
    <property type="term" value="F:oxidoreductase activity, acting on paired donors, with incorporation or reduction of molecular oxygen"/>
    <property type="evidence" value="ECO:0007669"/>
    <property type="project" value="InterPro"/>
</dbReference>
<dbReference type="EC" id="1.14.13.-" evidence="15"/>
<reference evidence="16" key="3">
    <citation type="submission" date="2015-04" db="UniProtKB">
        <authorList>
            <consortium name="EnsemblPlants"/>
        </authorList>
    </citation>
    <scope>IDENTIFICATION</scope>
    <source>
        <strain evidence="16">cv. Jemalong A17</strain>
    </source>
</reference>
<sequence>MTTFYLSLIISLFFLIITLKVFFNTSRKFKNLPPGPQCLPIIGNLHQLKQPLHHTFHTLSQKYGQIFSLWFGSRLVVVVSSLTIAQECFTKNDIVLANRPHFLTGKYIGYNNTTVAQSPYGDHWRNLRRILSIEILSSHRLNSFLEIRRDEIMRLIQKLAQKSYNGFTEVELRPMFSEMTFNTIMRMVSGKRYYGNDCDVSDVEEARLFRGIIKEVVSLGGANNVGDFLGFLRWFDFDGLEKRLKKISKRTDAFLQGLIDEHRFGKRNSNTMIDHLLTQQQSQPEYYTDQIIKGLMVVMLLAGTDTSSVTIEWAMSNLLNHPEIMKKAKNELDTHIGHDRQVDEHDISKLPYLQSIVYETLRLHAAAPLLVPHLSSEDFSLGGYNIPQNTILMVNAWVIHRDPNLWSDPTCFKPERFEKEGEVNKLLSFGLGRRACPGENLAQRTVGLTLGLLIQCFEWKRIGEEKIDMVEAKGITVGKKTSLNAMCKVRHPLKIKDVF</sequence>
<evidence type="ECO:0000313" key="18">
    <source>
        <dbReference type="Proteomes" id="UP000265566"/>
    </source>
</evidence>
<dbReference type="ExpressionAtlas" id="G7K579">
    <property type="expression patterns" value="differential"/>
</dbReference>
<reference evidence="14 17" key="2">
    <citation type="journal article" date="2014" name="BMC Genomics">
        <title>An improved genome release (version Mt4.0) for the model legume Medicago truncatula.</title>
        <authorList>
            <person name="Tang H."/>
            <person name="Krishnakumar V."/>
            <person name="Bidwell S."/>
            <person name="Rosen B."/>
            <person name="Chan A."/>
            <person name="Zhou S."/>
            <person name="Gentzbittel L."/>
            <person name="Childs K.L."/>
            <person name="Yandell M."/>
            <person name="Gundlach H."/>
            <person name="Mayer K.F."/>
            <person name="Schwartz D.C."/>
            <person name="Town C.D."/>
        </authorList>
    </citation>
    <scope>GENOME REANNOTATION</scope>
    <source>
        <strain evidence="16 17">cv. Jemalong A17</strain>
    </source>
</reference>
<dbReference type="GO" id="GO:0016020">
    <property type="term" value="C:membrane"/>
    <property type="evidence" value="ECO:0007669"/>
    <property type="project" value="UniProtKB-SubCell"/>
</dbReference>
<comment type="similarity">
    <text evidence="2 12">Belongs to the cytochrome P450 family.</text>
</comment>
<keyword evidence="5 11" id="KW-0479">Metal-binding</keyword>
<evidence type="ECO:0000256" key="3">
    <source>
        <dbReference type="ARBA" id="ARBA00022617"/>
    </source>
</evidence>
<evidence type="ECO:0000256" key="7">
    <source>
        <dbReference type="ARBA" id="ARBA00023002"/>
    </source>
</evidence>
<dbReference type="GO" id="GO:0020037">
    <property type="term" value="F:heme binding"/>
    <property type="evidence" value="ECO:0007669"/>
    <property type="project" value="InterPro"/>
</dbReference>
<evidence type="ECO:0000256" key="5">
    <source>
        <dbReference type="ARBA" id="ARBA00022723"/>
    </source>
</evidence>
<evidence type="ECO:0000256" key="1">
    <source>
        <dbReference type="ARBA" id="ARBA00004167"/>
    </source>
</evidence>
<dbReference type="OrthoDB" id="1055148at2759"/>
<dbReference type="EMBL" id="CM001221">
    <property type="protein sequence ID" value="AES94616.1"/>
    <property type="molecule type" value="Genomic_DNA"/>
</dbReference>
<dbReference type="PRINTS" id="PR00463">
    <property type="entry name" value="EP450I"/>
</dbReference>
<evidence type="ECO:0000313" key="15">
    <source>
        <dbReference type="EMBL" id="RHN53973.1"/>
    </source>
</evidence>
<organism evidence="14 17">
    <name type="scientific">Medicago truncatula</name>
    <name type="common">Barrel medic</name>
    <name type="synonym">Medicago tribuloides</name>
    <dbReference type="NCBI Taxonomy" id="3880"/>
    <lineage>
        <taxon>Eukaryota</taxon>
        <taxon>Viridiplantae</taxon>
        <taxon>Streptophyta</taxon>
        <taxon>Embryophyta</taxon>
        <taxon>Tracheophyta</taxon>
        <taxon>Spermatophyta</taxon>
        <taxon>Magnoliopsida</taxon>
        <taxon>eudicotyledons</taxon>
        <taxon>Gunneridae</taxon>
        <taxon>Pentapetalae</taxon>
        <taxon>rosids</taxon>
        <taxon>fabids</taxon>
        <taxon>Fabales</taxon>
        <taxon>Fabaceae</taxon>
        <taxon>Papilionoideae</taxon>
        <taxon>50 kb inversion clade</taxon>
        <taxon>NPAAA clade</taxon>
        <taxon>Hologalegina</taxon>
        <taxon>IRL clade</taxon>
        <taxon>Trifolieae</taxon>
        <taxon>Medicago</taxon>
    </lineage>
</organism>
<keyword evidence="6 13" id="KW-1133">Transmembrane helix</keyword>
<keyword evidence="4 13" id="KW-0812">Transmembrane</keyword>
<evidence type="ECO:0000256" key="12">
    <source>
        <dbReference type="RuleBase" id="RU000461"/>
    </source>
</evidence>
<dbReference type="HOGENOM" id="CLU_001570_4_0_1"/>
<proteinExistence type="inferred from homology"/>